<dbReference type="STRING" id="1229726.GRFL_2742"/>
<proteinExistence type="inferred from homology"/>
<evidence type="ECO:0000256" key="1">
    <source>
        <dbReference type="ARBA" id="ARBA00023016"/>
    </source>
</evidence>
<keyword evidence="5" id="KW-1185">Reference proteome</keyword>
<dbReference type="InterPro" id="IPR044587">
    <property type="entry name" value="HSP21-like"/>
</dbReference>
<comment type="similarity">
    <text evidence="2 3">Belongs to the small heat shock protein (HSP20) family.</text>
</comment>
<keyword evidence="1 4" id="KW-0346">Stress response</keyword>
<dbReference type="PANTHER" id="PTHR46733:SF4">
    <property type="entry name" value="HEAT SHOCK PROTEIN 21, CHLOROPLASTIC"/>
    <property type="match status" value="1"/>
</dbReference>
<dbReference type="PROSITE" id="PS01031">
    <property type="entry name" value="SHSP"/>
    <property type="match status" value="1"/>
</dbReference>
<organism evidence="4 5">
    <name type="scientific">Christiangramia flava JLT2011</name>
    <dbReference type="NCBI Taxonomy" id="1229726"/>
    <lineage>
        <taxon>Bacteria</taxon>
        <taxon>Pseudomonadati</taxon>
        <taxon>Bacteroidota</taxon>
        <taxon>Flavobacteriia</taxon>
        <taxon>Flavobacteriales</taxon>
        <taxon>Flavobacteriaceae</taxon>
        <taxon>Christiangramia</taxon>
    </lineage>
</organism>
<accession>A0A1L7I7A0</accession>
<evidence type="ECO:0000313" key="4">
    <source>
        <dbReference type="EMBL" id="APU69466.1"/>
    </source>
</evidence>
<dbReference type="SUPFAM" id="SSF49764">
    <property type="entry name" value="HSP20-like chaperones"/>
    <property type="match status" value="1"/>
</dbReference>
<evidence type="ECO:0000313" key="5">
    <source>
        <dbReference type="Proteomes" id="UP000186230"/>
    </source>
</evidence>
<dbReference type="CDD" id="cd06464">
    <property type="entry name" value="ACD_sHsps-like"/>
    <property type="match status" value="1"/>
</dbReference>
<sequence>MNGDTPWSLENLFDDDFFKINRSLPAMNVKEHEDDFEIEFAAPGFSKEDFEVSIEDDLLYVSAEQSEEDFEDDDNFTRKEFSYSSFHRTFQLPKSIDFKKEVVATYKNGVLKLQLAKEKEAMNRSRKDIVVT</sequence>
<protein>
    <submittedName>
        <fullName evidence="4">Small heat shock protein</fullName>
    </submittedName>
</protein>
<dbReference type="Proteomes" id="UP000186230">
    <property type="component" value="Chromosome"/>
</dbReference>
<dbReference type="PANTHER" id="PTHR46733">
    <property type="entry name" value="26.5 KDA HEAT SHOCK PROTEIN, MITOCHONDRIAL"/>
    <property type="match status" value="1"/>
</dbReference>
<reference evidence="4 5" key="1">
    <citation type="submission" date="2016-07" db="EMBL/GenBank/DDBJ databases">
        <title>Multi-omics approach to identify versatile polysaccharide utilization systems of a marine flavobacterium Gramella flava.</title>
        <authorList>
            <person name="Tang K."/>
        </authorList>
    </citation>
    <scope>NUCLEOTIDE SEQUENCE [LARGE SCALE GENOMIC DNA]</scope>
    <source>
        <strain evidence="4 5">JLT2011</strain>
    </source>
</reference>
<dbReference type="EMBL" id="CP016359">
    <property type="protein sequence ID" value="APU69466.1"/>
    <property type="molecule type" value="Genomic_DNA"/>
</dbReference>
<dbReference type="KEGG" id="gfl:GRFL_2742"/>
<gene>
    <name evidence="4" type="ORF">GRFL_2742</name>
</gene>
<dbReference type="InterPro" id="IPR008978">
    <property type="entry name" value="HSP20-like_chaperone"/>
</dbReference>
<dbReference type="Pfam" id="PF00011">
    <property type="entry name" value="HSP20"/>
    <property type="match status" value="1"/>
</dbReference>
<evidence type="ECO:0000256" key="3">
    <source>
        <dbReference type="RuleBase" id="RU003616"/>
    </source>
</evidence>
<evidence type="ECO:0000256" key="2">
    <source>
        <dbReference type="PROSITE-ProRule" id="PRU00285"/>
    </source>
</evidence>
<dbReference type="Gene3D" id="2.60.40.790">
    <property type="match status" value="1"/>
</dbReference>
<dbReference type="GO" id="GO:0009408">
    <property type="term" value="P:response to heat"/>
    <property type="evidence" value="ECO:0007669"/>
    <property type="project" value="InterPro"/>
</dbReference>
<dbReference type="AlphaFoldDB" id="A0A1L7I7A0"/>
<dbReference type="InterPro" id="IPR002068">
    <property type="entry name" value="A-crystallin/Hsp20_dom"/>
</dbReference>
<name>A0A1L7I7A0_9FLAO</name>